<reference evidence="11" key="1">
    <citation type="journal article" date="2023" name="Mol. Phylogenet. Evol.">
        <title>Genome-scale phylogeny and comparative genomics of the fungal order Sordariales.</title>
        <authorList>
            <person name="Hensen N."/>
            <person name="Bonometti L."/>
            <person name="Westerberg I."/>
            <person name="Brannstrom I.O."/>
            <person name="Guillou S."/>
            <person name="Cros-Aarteil S."/>
            <person name="Calhoun S."/>
            <person name="Haridas S."/>
            <person name="Kuo A."/>
            <person name="Mondo S."/>
            <person name="Pangilinan J."/>
            <person name="Riley R."/>
            <person name="LaButti K."/>
            <person name="Andreopoulos B."/>
            <person name="Lipzen A."/>
            <person name="Chen C."/>
            <person name="Yan M."/>
            <person name="Daum C."/>
            <person name="Ng V."/>
            <person name="Clum A."/>
            <person name="Steindorff A."/>
            <person name="Ohm R.A."/>
            <person name="Martin F."/>
            <person name="Silar P."/>
            <person name="Natvig D.O."/>
            <person name="Lalanne C."/>
            <person name="Gautier V."/>
            <person name="Ament-Velasquez S.L."/>
            <person name="Kruys A."/>
            <person name="Hutchinson M.I."/>
            <person name="Powell A.J."/>
            <person name="Barry K."/>
            <person name="Miller A.N."/>
            <person name="Grigoriev I.V."/>
            <person name="Debuchy R."/>
            <person name="Gladieux P."/>
            <person name="Hiltunen Thoren M."/>
            <person name="Johannesson H."/>
        </authorList>
    </citation>
    <scope>NUCLEOTIDE SEQUENCE</scope>
    <source>
        <strain evidence="11">PSN309</strain>
    </source>
</reference>
<dbReference type="InterPro" id="IPR008979">
    <property type="entry name" value="Galactose-bd-like_sf"/>
</dbReference>
<dbReference type="GO" id="GO:0016798">
    <property type="term" value="F:hydrolase activity, acting on glycosyl bonds"/>
    <property type="evidence" value="ECO:0007669"/>
    <property type="project" value="InterPro"/>
</dbReference>
<keyword evidence="12" id="KW-1185">Reference proteome</keyword>
<dbReference type="Gene3D" id="2.60.120.260">
    <property type="entry name" value="Galactose-binding domain-like"/>
    <property type="match status" value="1"/>
</dbReference>
<evidence type="ECO:0000256" key="4">
    <source>
        <dbReference type="ARBA" id="ARBA00022801"/>
    </source>
</evidence>
<dbReference type="PANTHER" id="PTHR24269:SF16">
    <property type="entry name" value="PROTEIN SLG1"/>
    <property type="match status" value="1"/>
</dbReference>
<dbReference type="SUPFAM" id="SSF49785">
    <property type="entry name" value="Galactose-binding domain-like"/>
    <property type="match status" value="1"/>
</dbReference>
<dbReference type="EMBL" id="MU864493">
    <property type="protein sequence ID" value="KAK4184351.1"/>
    <property type="molecule type" value="Genomic_DNA"/>
</dbReference>
<keyword evidence="4" id="KW-0378">Hydrolase</keyword>
<feature type="chain" id="PRO_5042912727" evidence="9">
    <location>
        <begin position="24"/>
        <end position="711"/>
    </location>
</feature>
<name>A0AAN6WN41_9PEZI</name>
<dbReference type="AlphaFoldDB" id="A0AAN6WN41"/>
<evidence type="ECO:0000313" key="11">
    <source>
        <dbReference type="EMBL" id="KAK4184351.1"/>
    </source>
</evidence>
<dbReference type="PANTHER" id="PTHR24269">
    <property type="entry name" value="KREMEN PROTEIN"/>
    <property type="match status" value="1"/>
</dbReference>
<dbReference type="InterPro" id="IPR003305">
    <property type="entry name" value="CenC_carb-bd"/>
</dbReference>
<dbReference type="Pfam" id="PF01822">
    <property type="entry name" value="WSC"/>
    <property type="match status" value="3"/>
</dbReference>
<gene>
    <name evidence="11" type="ORF">QBC35DRAFT_391862</name>
</gene>
<reference evidence="11" key="2">
    <citation type="submission" date="2023-05" db="EMBL/GenBank/DDBJ databases">
        <authorList>
            <consortium name="Lawrence Berkeley National Laboratory"/>
            <person name="Steindorff A."/>
            <person name="Hensen N."/>
            <person name="Bonometti L."/>
            <person name="Westerberg I."/>
            <person name="Brannstrom I.O."/>
            <person name="Guillou S."/>
            <person name="Cros-Aarteil S."/>
            <person name="Calhoun S."/>
            <person name="Haridas S."/>
            <person name="Kuo A."/>
            <person name="Mondo S."/>
            <person name="Pangilinan J."/>
            <person name="Riley R."/>
            <person name="Labutti K."/>
            <person name="Andreopoulos B."/>
            <person name="Lipzen A."/>
            <person name="Chen C."/>
            <person name="Yanf M."/>
            <person name="Daum C."/>
            <person name="Ng V."/>
            <person name="Clum A."/>
            <person name="Ohm R."/>
            <person name="Martin F."/>
            <person name="Silar P."/>
            <person name="Natvig D."/>
            <person name="Lalanne C."/>
            <person name="Gautier V."/>
            <person name="Ament-Velasquez S.L."/>
            <person name="Kruys A."/>
            <person name="Hutchinson M.I."/>
            <person name="Powell A.J."/>
            <person name="Barry K."/>
            <person name="Miller A.N."/>
            <person name="Grigoriev I.V."/>
            <person name="Debuchy R."/>
            <person name="Gladieux P."/>
            <person name="Thoren M.H."/>
            <person name="Johannesson H."/>
        </authorList>
    </citation>
    <scope>NUCLEOTIDE SEQUENCE</scope>
    <source>
        <strain evidence="11">PSN309</strain>
    </source>
</reference>
<dbReference type="InterPro" id="IPR051836">
    <property type="entry name" value="Kremen_rcpt"/>
</dbReference>
<evidence type="ECO:0000256" key="5">
    <source>
        <dbReference type="ARBA" id="ARBA00022989"/>
    </source>
</evidence>
<dbReference type="PROSITE" id="PS51212">
    <property type="entry name" value="WSC"/>
    <property type="match status" value="3"/>
</dbReference>
<feature type="compositionally biased region" description="Polar residues" evidence="8">
    <location>
        <begin position="359"/>
        <end position="372"/>
    </location>
</feature>
<dbReference type="Pfam" id="PF02018">
    <property type="entry name" value="CBM_4_9"/>
    <property type="match status" value="1"/>
</dbReference>
<keyword evidence="5" id="KW-1133">Transmembrane helix</keyword>
<sequence length="711" mass="75057">MASTSATLRLLPLLALCVSTVSGYPSRPLLSRADTDDDLTYAALGCFVDEGSRILPSRIISTHDMTAAKCAINCAGYDFFGTQWSSECYCGNNRPTNPAPASDCNMACSGDPNENCGGGMRLNVYELEAECEDPPTSSISGFEYKGCYSDNVAQRVLAGKTVTESDMTLEKCAATCSVGGYTWFGVEYGSECFCGTTLDAASIKQAEGECDMACSGDASQKCGGPNRLNVYHIPPETPGSGTGSNLETIGDFHYVSCWTDKVDDRSLKAVDWRTDDMTLEKCAERCKDYSYFGLEYSRECYCGDDLLGEAAPEKDCGILCVGASTQWCGGPDRLNLYAKAAASATSTSEIATSTAEPGIQTSSTVEPDSTSTPEPVSSTLELESSTVEPIPYTTTTSEVESSTSSTLNTSSLPSSTTTTPTSTTSQGPNLTTITSCPPIPTYNGTPELCFAKLPAGCQRLTSSFNSRSLATMVASCRARMTAYGFTASPAAVACFPTSPIPQVPAATAASATASAVFACLNQPAASLLCQSDSNCVTNTYTVGQVPAPTPVVGVDVLQGSGGFESGNMNDWAVSGAGLAVVETSVTDEFSRSGRYSLRAFYNNKNGGSISIQKTAKVIPDQTYEYKFWFWHTNSAATTSLYQYIYGADIFSTPFTEAQLSNTAAGVWRTRSITFVATGSWVQLTIQTGGNVGSGGTNTIYIDDLTLTRLSA</sequence>
<feature type="domain" description="WSC" evidence="10">
    <location>
        <begin position="141"/>
        <end position="234"/>
    </location>
</feature>
<evidence type="ECO:0000256" key="2">
    <source>
        <dbReference type="ARBA" id="ARBA00022692"/>
    </source>
</evidence>
<evidence type="ECO:0000256" key="1">
    <source>
        <dbReference type="ARBA" id="ARBA00004167"/>
    </source>
</evidence>
<evidence type="ECO:0000259" key="10">
    <source>
        <dbReference type="PROSITE" id="PS51212"/>
    </source>
</evidence>
<dbReference type="InterPro" id="IPR002889">
    <property type="entry name" value="WSC_carb-bd"/>
</dbReference>
<feature type="signal peptide" evidence="9">
    <location>
        <begin position="1"/>
        <end position="23"/>
    </location>
</feature>
<keyword evidence="2" id="KW-0812">Transmembrane</keyword>
<evidence type="ECO:0000256" key="7">
    <source>
        <dbReference type="ARBA" id="ARBA00023180"/>
    </source>
</evidence>
<feature type="domain" description="WSC" evidence="10">
    <location>
        <begin position="40"/>
        <end position="128"/>
    </location>
</feature>
<evidence type="ECO:0000313" key="12">
    <source>
        <dbReference type="Proteomes" id="UP001302126"/>
    </source>
</evidence>
<evidence type="ECO:0000256" key="9">
    <source>
        <dbReference type="SAM" id="SignalP"/>
    </source>
</evidence>
<keyword evidence="7" id="KW-0325">Glycoprotein</keyword>
<feature type="compositionally biased region" description="Low complexity" evidence="8">
    <location>
        <begin position="373"/>
        <end position="425"/>
    </location>
</feature>
<organism evidence="11 12">
    <name type="scientific">Podospora australis</name>
    <dbReference type="NCBI Taxonomy" id="1536484"/>
    <lineage>
        <taxon>Eukaryota</taxon>
        <taxon>Fungi</taxon>
        <taxon>Dikarya</taxon>
        <taxon>Ascomycota</taxon>
        <taxon>Pezizomycotina</taxon>
        <taxon>Sordariomycetes</taxon>
        <taxon>Sordariomycetidae</taxon>
        <taxon>Sordariales</taxon>
        <taxon>Podosporaceae</taxon>
        <taxon>Podospora</taxon>
    </lineage>
</organism>
<protein>
    <submittedName>
        <fullName evidence="11">WSC domain-containing protein</fullName>
    </submittedName>
</protein>
<comment type="caution">
    <text evidence="11">The sequence shown here is derived from an EMBL/GenBank/DDBJ whole genome shotgun (WGS) entry which is preliminary data.</text>
</comment>
<feature type="domain" description="WSC" evidence="10">
    <location>
        <begin position="251"/>
        <end position="340"/>
    </location>
</feature>
<keyword evidence="6" id="KW-0472">Membrane</keyword>
<proteinExistence type="predicted"/>
<dbReference type="SMART" id="SM00321">
    <property type="entry name" value="WSC"/>
    <property type="match status" value="3"/>
</dbReference>
<keyword evidence="3 9" id="KW-0732">Signal</keyword>
<dbReference type="Proteomes" id="UP001302126">
    <property type="component" value="Unassembled WGS sequence"/>
</dbReference>
<feature type="region of interest" description="Disordered" evidence="8">
    <location>
        <begin position="347"/>
        <end position="432"/>
    </location>
</feature>
<accession>A0AAN6WN41</accession>
<evidence type="ECO:0000256" key="8">
    <source>
        <dbReference type="SAM" id="MobiDB-lite"/>
    </source>
</evidence>
<dbReference type="GO" id="GO:0005886">
    <property type="term" value="C:plasma membrane"/>
    <property type="evidence" value="ECO:0007669"/>
    <property type="project" value="TreeGrafter"/>
</dbReference>
<comment type="subcellular location">
    <subcellularLocation>
        <location evidence="1">Membrane</location>
        <topology evidence="1">Single-pass membrane protein</topology>
    </subcellularLocation>
</comment>
<evidence type="ECO:0000256" key="3">
    <source>
        <dbReference type="ARBA" id="ARBA00022729"/>
    </source>
</evidence>
<evidence type="ECO:0000256" key="6">
    <source>
        <dbReference type="ARBA" id="ARBA00023136"/>
    </source>
</evidence>